<dbReference type="EMBL" id="ML977319">
    <property type="protein sequence ID" value="KAF2117393.1"/>
    <property type="molecule type" value="Genomic_DNA"/>
</dbReference>
<feature type="region of interest" description="Disordered" evidence="1">
    <location>
        <begin position="75"/>
        <end position="118"/>
    </location>
</feature>
<keyword evidence="3" id="KW-1185">Reference proteome</keyword>
<reference evidence="2" key="1">
    <citation type="journal article" date="2020" name="Stud. Mycol.">
        <title>101 Dothideomycetes genomes: a test case for predicting lifestyles and emergence of pathogens.</title>
        <authorList>
            <person name="Haridas S."/>
            <person name="Albert R."/>
            <person name="Binder M."/>
            <person name="Bloem J."/>
            <person name="Labutti K."/>
            <person name="Salamov A."/>
            <person name="Andreopoulos B."/>
            <person name="Baker S."/>
            <person name="Barry K."/>
            <person name="Bills G."/>
            <person name="Bluhm B."/>
            <person name="Cannon C."/>
            <person name="Castanera R."/>
            <person name="Culley D."/>
            <person name="Daum C."/>
            <person name="Ezra D."/>
            <person name="Gonzalez J."/>
            <person name="Henrissat B."/>
            <person name="Kuo A."/>
            <person name="Liang C."/>
            <person name="Lipzen A."/>
            <person name="Lutzoni F."/>
            <person name="Magnuson J."/>
            <person name="Mondo S."/>
            <person name="Nolan M."/>
            <person name="Ohm R."/>
            <person name="Pangilinan J."/>
            <person name="Park H.-J."/>
            <person name="Ramirez L."/>
            <person name="Alfaro M."/>
            <person name="Sun H."/>
            <person name="Tritt A."/>
            <person name="Yoshinaga Y."/>
            <person name="Zwiers L.-H."/>
            <person name="Turgeon B."/>
            <person name="Goodwin S."/>
            <person name="Spatafora J."/>
            <person name="Crous P."/>
            <person name="Grigoriev I."/>
        </authorList>
    </citation>
    <scope>NUCLEOTIDE SEQUENCE</scope>
    <source>
        <strain evidence="2">CBS 627.86</strain>
    </source>
</reference>
<organism evidence="2 3">
    <name type="scientific">Lophiotrema nucula</name>
    <dbReference type="NCBI Taxonomy" id="690887"/>
    <lineage>
        <taxon>Eukaryota</taxon>
        <taxon>Fungi</taxon>
        <taxon>Dikarya</taxon>
        <taxon>Ascomycota</taxon>
        <taxon>Pezizomycotina</taxon>
        <taxon>Dothideomycetes</taxon>
        <taxon>Pleosporomycetidae</taxon>
        <taxon>Pleosporales</taxon>
        <taxon>Lophiotremataceae</taxon>
        <taxon>Lophiotrema</taxon>
    </lineage>
</organism>
<evidence type="ECO:0000256" key="1">
    <source>
        <dbReference type="SAM" id="MobiDB-lite"/>
    </source>
</evidence>
<evidence type="ECO:0000313" key="3">
    <source>
        <dbReference type="Proteomes" id="UP000799770"/>
    </source>
</evidence>
<evidence type="ECO:0000313" key="2">
    <source>
        <dbReference type="EMBL" id="KAF2117393.1"/>
    </source>
</evidence>
<dbReference type="Proteomes" id="UP000799770">
    <property type="component" value="Unassembled WGS sequence"/>
</dbReference>
<sequence>MEWYKIFGLPMRKELNYCLISRLNGRSRCEHFLSEIEHHQLTMETLKWENITWETTPEDAEKPVAVKMRERFTDIFTRKDRTSSPTPSNTSASTPVTETEESTLSEIEDRQAPKRTLTDTSLKVQDSLRNFRRASGEFLSFTIPVWGVLDEMRRLGLEVAGY</sequence>
<proteinExistence type="predicted"/>
<feature type="compositionally biased region" description="Low complexity" evidence="1">
    <location>
        <begin position="83"/>
        <end position="97"/>
    </location>
</feature>
<name>A0A6A5ZEM8_9PLEO</name>
<protein>
    <submittedName>
        <fullName evidence="2">Uncharacterized protein</fullName>
    </submittedName>
</protein>
<accession>A0A6A5ZEM8</accession>
<dbReference type="AlphaFoldDB" id="A0A6A5ZEM8"/>
<gene>
    <name evidence="2" type="ORF">BDV96DRAFT_685988</name>
</gene>